<sequence>MVDKLFRLSSGPTQSKRHLRINAYVEDIWVKNGVNMVKRCIAGGGSNTTTAAVSLHFFPEARWIRAAWIRAGKLMGQMGCSHQGQLVVIGGLFDKLLRTRNL</sequence>
<reference evidence="1 2" key="1">
    <citation type="submission" date="2021-06" db="EMBL/GenBank/DDBJ databases">
        <authorList>
            <person name="Palmer J.M."/>
        </authorList>
    </citation>
    <scope>NUCLEOTIDE SEQUENCE [LARGE SCALE GENOMIC DNA]</scope>
    <source>
        <strain evidence="1 2">MEX-2019</strain>
        <tissue evidence="1">Muscle</tissue>
    </source>
</reference>
<evidence type="ECO:0000313" key="1">
    <source>
        <dbReference type="EMBL" id="KAK5603359.1"/>
    </source>
</evidence>
<gene>
    <name evidence="1" type="ORF">CRENBAI_009367</name>
</gene>
<organism evidence="1 2">
    <name type="scientific">Crenichthys baileyi</name>
    <name type="common">White River springfish</name>
    <dbReference type="NCBI Taxonomy" id="28760"/>
    <lineage>
        <taxon>Eukaryota</taxon>
        <taxon>Metazoa</taxon>
        <taxon>Chordata</taxon>
        <taxon>Craniata</taxon>
        <taxon>Vertebrata</taxon>
        <taxon>Euteleostomi</taxon>
        <taxon>Actinopterygii</taxon>
        <taxon>Neopterygii</taxon>
        <taxon>Teleostei</taxon>
        <taxon>Neoteleostei</taxon>
        <taxon>Acanthomorphata</taxon>
        <taxon>Ovalentaria</taxon>
        <taxon>Atherinomorphae</taxon>
        <taxon>Cyprinodontiformes</taxon>
        <taxon>Goodeidae</taxon>
        <taxon>Crenichthys</taxon>
    </lineage>
</organism>
<name>A0AAV9R130_9TELE</name>
<comment type="caution">
    <text evidence="1">The sequence shown here is derived from an EMBL/GenBank/DDBJ whole genome shotgun (WGS) entry which is preliminary data.</text>
</comment>
<protein>
    <submittedName>
        <fullName evidence="1">Uncharacterized protein</fullName>
    </submittedName>
</protein>
<evidence type="ECO:0000313" key="2">
    <source>
        <dbReference type="Proteomes" id="UP001311232"/>
    </source>
</evidence>
<dbReference type="EMBL" id="JAHHUM010002488">
    <property type="protein sequence ID" value="KAK5603359.1"/>
    <property type="molecule type" value="Genomic_DNA"/>
</dbReference>
<dbReference type="Proteomes" id="UP001311232">
    <property type="component" value="Unassembled WGS sequence"/>
</dbReference>
<accession>A0AAV9R130</accession>
<keyword evidence="2" id="KW-1185">Reference proteome</keyword>
<proteinExistence type="predicted"/>
<dbReference type="AlphaFoldDB" id="A0AAV9R130"/>